<organism evidence="1 2">
    <name type="scientific">Pararge aegeria aegeria</name>
    <dbReference type="NCBI Taxonomy" id="348720"/>
    <lineage>
        <taxon>Eukaryota</taxon>
        <taxon>Metazoa</taxon>
        <taxon>Ecdysozoa</taxon>
        <taxon>Arthropoda</taxon>
        <taxon>Hexapoda</taxon>
        <taxon>Insecta</taxon>
        <taxon>Pterygota</taxon>
        <taxon>Neoptera</taxon>
        <taxon>Endopterygota</taxon>
        <taxon>Lepidoptera</taxon>
        <taxon>Glossata</taxon>
        <taxon>Ditrysia</taxon>
        <taxon>Papilionoidea</taxon>
        <taxon>Nymphalidae</taxon>
        <taxon>Satyrinae</taxon>
        <taxon>Satyrini</taxon>
        <taxon>Parargina</taxon>
        <taxon>Pararge</taxon>
    </lineage>
</organism>
<proteinExistence type="predicted"/>
<gene>
    <name evidence="1" type="primary">jg7324</name>
    <name evidence="1" type="ORF">PAEG_LOCUS13528</name>
</gene>
<accession>A0A8S4RJL7</accession>
<keyword evidence="2" id="KW-1185">Reference proteome</keyword>
<dbReference type="AlphaFoldDB" id="A0A8S4RJL7"/>
<evidence type="ECO:0000313" key="2">
    <source>
        <dbReference type="Proteomes" id="UP000838756"/>
    </source>
</evidence>
<sequence length="72" mass="7994">MKGAPAKCTPLSINPRGVDVKAHVPVMTPTTTPCRADHSIAIILFSGRNKHGGITSSEQLWHKELYYYKMIE</sequence>
<evidence type="ECO:0000313" key="1">
    <source>
        <dbReference type="EMBL" id="CAH2236033.1"/>
    </source>
</evidence>
<dbReference type="EMBL" id="CAKXAJ010025178">
    <property type="protein sequence ID" value="CAH2236033.1"/>
    <property type="molecule type" value="Genomic_DNA"/>
</dbReference>
<protein>
    <submittedName>
        <fullName evidence="1">Jg7324 protein</fullName>
    </submittedName>
</protein>
<dbReference type="Proteomes" id="UP000838756">
    <property type="component" value="Unassembled WGS sequence"/>
</dbReference>
<name>A0A8S4RJL7_9NEOP</name>
<reference evidence="1" key="1">
    <citation type="submission" date="2022-03" db="EMBL/GenBank/DDBJ databases">
        <authorList>
            <person name="Lindestad O."/>
        </authorList>
    </citation>
    <scope>NUCLEOTIDE SEQUENCE</scope>
</reference>
<comment type="caution">
    <text evidence="1">The sequence shown here is derived from an EMBL/GenBank/DDBJ whole genome shotgun (WGS) entry which is preliminary data.</text>
</comment>